<evidence type="ECO:0000313" key="2">
    <source>
        <dbReference type="Proteomes" id="UP000620124"/>
    </source>
</evidence>
<sequence>MESASDSPPSLQIPELLEKIVAFLDDDRAALRACASSSRMITFVAQRLLFRSISFSGKQNENYISPRRLRTILADSPHLARYIRRISINLNNKSNADIARLGLTHVEDIRVSGIAGGGRNLHKPTLEAVRRVIGLESIRSVQVDGSYRDPRLLGRLFGECTPNLGEVEFYMCGVKGIQYDEDLANPPAVKTVRTQLTSLRLLDSSRMAAWLMERECPFDISQLVDVDVTGSIEIDGYTHLLLERTRPTIQRLGFSMLDIEQGPYLNPTRFPSVTHLTVESPMDYLPKFPPAMAGVDSHNIICEIVFTSRGFDERPWASATEQEWAQELAPMLREFDAALAALPLPELKRVEIQVQQKTGDNGGEVDAEVSQTAAHTNISARRTKASLLKEWLPILVSRGLLVVTSY</sequence>
<keyword evidence="2" id="KW-1185">Reference proteome</keyword>
<dbReference type="EMBL" id="JACAZI010000008">
    <property type="protein sequence ID" value="KAF7354297.1"/>
    <property type="molecule type" value="Genomic_DNA"/>
</dbReference>
<dbReference type="OrthoDB" id="2745898at2759"/>
<dbReference type="Proteomes" id="UP000620124">
    <property type="component" value="Unassembled WGS sequence"/>
</dbReference>
<accession>A0A8H7CZW8</accession>
<protein>
    <submittedName>
        <fullName evidence="1">Uncharacterized protein</fullName>
    </submittedName>
</protein>
<name>A0A8H7CZW8_9AGAR</name>
<proteinExistence type="predicted"/>
<dbReference type="AlphaFoldDB" id="A0A8H7CZW8"/>
<evidence type="ECO:0000313" key="1">
    <source>
        <dbReference type="EMBL" id="KAF7354297.1"/>
    </source>
</evidence>
<comment type="caution">
    <text evidence="1">The sequence shown here is derived from an EMBL/GenBank/DDBJ whole genome shotgun (WGS) entry which is preliminary data.</text>
</comment>
<reference evidence="1" key="1">
    <citation type="submission" date="2020-05" db="EMBL/GenBank/DDBJ databases">
        <title>Mycena genomes resolve the evolution of fungal bioluminescence.</title>
        <authorList>
            <person name="Tsai I.J."/>
        </authorList>
    </citation>
    <scope>NUCLEOTIDE SEQUENCE</scope>
    <source>
        <strain evidence="1">CCC161011</strain>
    </source>
</reference>
<gene>
    <name evidence="1" type="ORF">MVEN_01118000</name>
</gene>
<organism evidence="1 2">
    <name type="scientific">Mycena venus</name>
    <dbReference type="NCBI Taxonomy" id="2733690"/>
    <lineage>
        <taxon>Eukaryota</taxon>
        <taxon>Fungi</taxon>
        <taxon>Dikarya</taxon>
        <taxon>Basidiomycota</taxon>
        <taxon>Agaricomycotina</taxon>
        <taxon>Agaricomycetes</taxon>
        <taxon>Agaricomycetidae</taxon>
        <taxon>Agaricales</taxon>
        <taxon>Marasmiineae</taxon>
        <taxon>Mycenaceae</taxon>
        <taxon>Mycena</taxon>
    </lineage>
</organism>